<proteinExistence type="predicted"/>
<accession>A0ACA9K935</accession>
<sequence length="50" mass="5942">MQKDNPYMKKVENLLTQKETQDINMNETCLQEQETEEITSNYDIDSKTDN</sequence>
<evidence type="ECO:0000313" key="2">
    <source>
        <dbReference type="Proteomes" id="UP000789366"/>
    </source>
</evidence>
<protein>
    <submittedName>
        <fullName evidence="1">8219_t:CDS:1</fullName>
    </submittedName>
</protein>
<reference evidence="1" key="1">
    <citation type="submission" date="2021-06" db="EMBL/GenBank/DDBJ databases">
        <authorList>
            <person name="Kallberg Y."/>
            <person name="Tangrot J."/>
            <person name="Rosling A."/>
        </authorList>
    </citation>
    <scope>NUCLEOTIDE SEQUENCE</scope>
    <source>
        <strain evidence="1">28 12/20/2015</strain>
    </source>
</reference>
<evidence type="ECO:0000313" key="1">
    <source>
        <dbReference type="EMBL" id="CAG8457506.1"/>
    </source>
</evidence>
<organism evidence="1 2">
    <name type="scientific">Cetraspora pellucida</name>
    <dbReference type="NCBI Taxonomy" id="1433469"/>
    <lineage>
        <taxon>Eukaryota</taxon>
        <taxon>Fungi</taxon>
        <taxon>Fungi incertae sedis</taxon>
        <taxon>Mucoromycota</taxon>
        <taxon>Glomeromycotina</taxon>
        <taxon>Glomeromycetes</taxon>
        <taxon>Diversisporales</taxon>
        <taxon>Gigasporaceae</taxon>
        <taxon>Cetraspora</taxon>
    </lineage>
</organism>
<name>A0ACA9K935_9GLOM</name>
<keyword evidence="2" id="KW-1185">Reference proteome</keyword>
<comment type="caution">
    <text evidence="1">The sequence shown here is derived from an EMBL/GenBank/DDBJ whole genome shotgun (WGS) entry which is preliminary data.</text>
</comment>
<dbReference type="Proteomes" id="UP000789366">
    <property type="component" value="Unassembled WGS sequence"/>
</dbReference>
<gene>
    <name evidence="1" type="ORF">SPELUC_LOCUS1108</name>
</gene>
<feature type="non-terminal residue" evidence="1">
    <location>
        <position position="50"/>
    </location>
</feature>
<dbReference type="EMBL" id="CAJVPW010000524">
    <property type="protein sequence ID" value="CAG8457506.1"/>
    <property type="molecule type" value="Genomic_DNA"/>
</dbReference>